<dbReference type="CDD" id="cd12164">
    <property type="entry name" value="GDH_like_2"/>
    <property type="match status" value="1"/>
</dbReference>
<organism evidence="4 5">
    <name type="scientific">Pseudaestuariivita atlantica</name>
    <dbReference type="NCBI Taxonomy" id="1317121"/>
    <lineage>
        <taxon>Bacteria</taxon>
        <taxon>Pseudomonadati</taxon>
        <taxon>Pseudomonadota</taxon>
        <taxon>Alphaproteobacteria</taxon>
        <taxon>Rhodobacterales</taxon>
        <taxon>Paracoccaceae</taxon>
        <taxon>Pseudaestuariivita</taxon>
    </lineage>
</organism>
<dbReference type="OrthoDB" id="9787219at2"/>
<sequence length="314" mass="33694">MIQIQFAARSLRWAEYEAPLRAALDAHGLDYRMENYTQDASLPPESVDYIVYAPNSHLQDFTAYTRCKAVLNLWAGVEGITGNRTLTQPLARMVDHGLTQGMVEWVVGHAMRLHLGMDIHLNGQDGIWRRHVPPLAEDRPVTILGLGALGTACGTALAQLGFPVRGWSRSPKDVPGITCLSGPDGLAQALAGAGIVVLLLPLTDATENTLNAATLQHLAPGAFVLNPGRGPLIDDTALLAALDAGGVAQATLDVFREEPLPPDHPYWAHPNVTVTPHIASETRASSAAKVIAENIRRGEAGEPFLHLVNRDAGY</sequence>
<dbReference type="InterPro" id="IPR029753">
    <property type="entry name" value="D-isomer_DH_CS"/>
</dbReference>
<evidence type="ECO:0000259" key="3">
    <source>
        <dbReference type="Pfam" id="PF02826"/>
    </source>
</evidence>
<dbReference type="RefSeq" id="WP_050531169.1">
    <property type="nucleotide sequence ID" value="NZ_AQQZ01000005.1"/>
</dbReference>
<name>A0A0L1JN81_9RHOB</name>
<dbReference type="EMBL" id="AQQZ01000005">
    <property type="protein sequence ID" value="KNG93211.1"/>
    <property type="molecule type" value="Genomic_DNA"/>
</dbReference>
<dbReference type="Proteomes" id="UP000036938">
    <property type="component" value="Unassembled WGS sequence"/>
</dbReference>
<dbReference type="SUPFAM" id="SSF51735">
    <property type="entry name" value="NAD(P)-binding Rossmann-fold domains"/>
    <property type="match status" value="1"/>
</dbReference>
<accession>A0A0L1JN81</accession>
<evidence type="ECO:0000313" key="4">
    <source>
        <dbReference type="EMBL" id="KNG93211.1"/>
    </source>
</evidence>
<dbReference type="Gene3D" id="3.40.50.720">
    <property type="entry name" value="NAD(P)-binding Rossmann-like Domain"/>
    <property type="match status" value="2"/>
</dbReference>
<proteinExistence type="predicted"/>
<dbReference type="PANTHER" id="PTHR43333">
    <property type="entry name" value="2-HACID_DH_C DOMAIN-CONTAINING PROTEIN"/>
    <property type="match status" value="1"/>
</dbReference>
<keyword evidence="2" id="KW-0520">NAD</keyword>
<keyword evidence="5" id="KW-1185">Reference proteome</keyword>
<evidence type="ECO:0000256" key="2">
    <source>
        <dbReference type="ARBA" id="ARBA00023027"/>
    </source>
</evidence>
<dbReference type="PROSITE" id="PS00671">
    <property type="entry name" value="D_2_HYDROXYACID_DH_3"/>
    <property type="match status" value="1"/>
</dbReference>
<keyword evidence="1" id="KW-0560">Oxidoreductase</keyword>
<dbReference type="InterPro" id="IPR006140">
    <property type="entry name" value="D-isomer_DH_NAD-bd"/>
</dbReference>
<evidence type="ECO:0000313" key="5">
    <source>
        <dbReference type="Proteomes" id="UP000036938"/>
    </source>
</evidence>
<dbReference type="InterPro" id="IPR036291">
    <property type="entry name" value="NAD(P)-bd_dom_sf"/>
</dbReference>
<dbReference type="STRING" id="1317121.ATO11_12180"/>
<dbReference type="GO" id="GO:0016616">
    <property type="term" value="F:oxidoreductase activity, acting on the CH-OH group of donors, NAD or NADP as acceptor"/>
    <property type="evidence" value="ECO:0007669"/>
    <property type="project" value="UniProtKB-ARBA"/>
</dbReference>
<gene>
    <name evidence="4" type="ORF">ATO11_12180</name>
</gene>
<protein>
    <submittedName>
        <fullName evidence="4">Hydroxyacid dehydrogenase</fullName>
    </submittedName>
</protein>
<feature type="domain" description="D-isomer specific 2-hydroxyacid dehydrogenase NAD-binding" evidence="3">
    <location>
        <begin position="124"/>
        <end position="279"/>
    </location>
</feature>
<dbReference type="AlphaFoldDB" id="A0A0L1JN81"/>
<dbReference type="Pfam" id="PF02826">
    <property type="entry name" value="2-Hacid_dh_C"/>
    <property type="match status" value="1"/>
</dbReference>
<evidence type="ECO:0000256" key="1">
    <source>
        <dbReference type="ARBA" id="ARBA00023002"/>
    </source>
</evidence>
<comment type="caution">
    <text evidence="4">The sequence shown here is derived from an EMBL/GenBank/DDBJ whole genome shotgun (WGS) entry which is preliminary data.</text>
</comment>
<dbReference type="PATRIC" id="fig|1317121.7.peg.3143"/>
<dbReference type="PANTHER" id="PTHR43333:SF1">
    <property type="entry name" value="D-ISOMER SPECIFIC 2-HYDROXYACID DEHYDROGENASE NAD-BINDING DOMAIN-CONTAINING PROTEIN"/>
    <property type="match status" value="1"/>
</dbReference>
<dbReference type="GO" id="GO:0051287">
    <property type="term" value="F:NAD binding"/>
    <property type="evidence" value="ECO:0007669"/>
    <property type="project" value="InterPro"/>
</dbReference>
<reference evidence="4 5" key="1">
    <citation type="journal article" date="2015" name="Int. J. Syst. Evol. Microbiol.">
        <title>Aestuariivita atlantica sp. nov., isolated from deep sea sediment of the Atlantic Ocean.</title>
        <authorList>
            <person name="Li G."/>
            <person name="Lai Q."/>
            <person name="Du Y."/>
            <person name="Liu X."/>
            <person name="Sun F."/>
            <person name="Shao Z."/>
        </authorList>
    </citation>
    <scope>NUCLEOTIDE SEQUENCE [LARGE SCALE GENOMIC DNA]</scope>
    <source>
        <strain evidence="4 5">22II-S11-z3</strain>
    </source>
</reference>